<accession>A0A7D8YXP9</accession>
<dbReference type="FunFam" id="3.40.50.720:FF:000041">
    <property type="entry name" value="D-3-phosphoglycerate dehydrogenase"/>
    <property type="match status" value="1"/>
</dbReference>
<dbReference type="OrthoDB" id="1621027at2759"/>
<dbReference type="GO" id="GO:0004617">
    <property type="term" value="F:phosphoglycerate dehydrogenase activity"/>
    <property type="evidence" value="ECO:0007669"/>
    <property type="project" value="UniProtKB-ARBA"/>
</dbReference>
<dbReference type="GO" id="GO:0006564">
    <property type="term" value="P:L-serine biosynthetic process"/>
    <property type="evidence" value="ECO:0007669"/>
    <property type="project" value="UniProtKB-ARBA"/>
</dbReference>
<name>A0A7D8YXP9_9HELO</name>
<dbReference type="GO" id="GO:0051287">
    <property type="term" value="F:NAD binding"/>
    <property type="evidence" value="ECO:0007669"/>
    <property type="project" value="InterPro"/>
</dbReference>
<dbReference type="InterPro" id="IPR006140">
    <property type="entry name" value="D-isomer_DH_NAD-bd"/>
</dbReference>
<gene>
    <name evidence="7" type="primary">SER33</name>
    <name evidence="7" type="ORF">LCER1_G000052</name>
</gene>
<dbReference type="AlphaFoldDB" id="A0A7D8YXP9"/>
<reference evidence="7 8" key="1">
    <citation type="submission" date="2018-05" db="EMBL/GenBank/DDBJ databases">
        <title>Whole genome sequencing for identification of molecular markers to develop diagnostic detection tools for the regulated plant pathogen Lachnellula willkommii.</title>
        <authorList>
            <person name="Giroux E."/>
            <person name="Bilodeau G."/>
        </authorList>
    </citation>
    <scope>NUCLEOTIDE SEQUENCE [LARGE SCALE GENOMIC DNA]</scope>
    <source>
        <strain evidence="7 8">CBS 625.97</strain>
    </source>
</reference>
<dbReference type="Gene3D" id="3.40.50.720">
    <property type="entry name" value="NAD(P)-binding Rossmann-like Domain"/>
    <property type="match status" value="2"/>
</dbReference>
<evidence type="ECO:0000313" key="8">
    <source>
        <dbReference type="Proteomes" id="UP000481288"/>
    </source>
</evidence>
<dbReference type="Pfam" id="PF00389">
    <property type="entry name" value="2-Hacid_dh"/>
    <property type="match status" value="1"/>
</dbReference>
<sequence>MATPTAARDIAPSPGRLDTVSHSMAVSSSPSATFYSPPASFGTPNLTRGMTAATKQLKPFATQDIKILLLENVNQSGKDILTAQGYQVEAVKSSLPEDQLIEKIRWGKLQPRNPSSTPAGSQADLFFHYCSDVHVIGIRSKTKLNEKVLRAAKNLIVVGCFCIGTNQVDLEYAARHGIAVFNSPFANSRSVAELVIGEIIVLARQLGDRSNELHKGTWNKVSSKCWEIRGKTLGLSISRTPRSPGIIGYGHIGSQLSVLAEAMGMSVIYFDVVNLMALGTARQVATLNELLNNADFVTCHVPELAETKNMIGAPQFEQMKEGSYLINASRGTVVDIPALINASRNGKIAGAALDVYPNEPGGNGDYFTNNLNDWGEDLRSLKNIILTPHIGGSTEEAQRAIGAEGWLLFRIAQTLANRRIVGEALVRYVNLGVTLGAVNLPEVNLRSLTMDEPNHVRAVNEILGDHNVDKQITDNKGDVAYLMADISNVQSSEIKDISDSLESLSSRILTRVLY</sequence>
<evidence type="ECO:0000256" key="4">
    <source>
        <dbReference type="SAM" id="MobiDB-lite"/>
    </source>
</evidence>
<dbReference type="InterPro" id="IPR029753">
    <property type="entry name" value="D-isomer_DH_CS"/>
</dbReference>
<feature type="region of interest" description="Disordered" evidence="4">
    <location>
        <begin position="1"/>
        <end position="22"/>
    </location>
</feature>
<feature type="domain" description="D-isomer specific 2-hydroxyacid dehydrogenase NAD-binding" evidence="6">
    <location>
        <begin position="198"/>
        <end position="391"/>
    </location>
</feature>
<keyword evidence="2" id="KW-0560">Oxidoreductase</keyword>
<keyword evidence="8" id="KW-1185">Reference proteome</keyword>
<dbReference type="Proteomes" id="UP000481288">
    <property type="component" value="Unassembled WGS sequence"/>
</dbReference>
<proteinExistence type="inferred from homology"/>
<dbReference type="InterPro" id="IPR036291">
    <property type="entry name" value="NAD(P)-bd_dom_sf"/>
</dbReference>
<evidence type="ECO:0000259" key="6">
    <source>
        <dbReference type="Pfam" id="PF02826"/>
    </source>
</evidence>
<evidence type="ECO:0000256" key="2">
    <source>
        <dbReference type="ARBA" id="ARBA00023002"/>
    </source>
</evidence>
<evidence type="ECO:0000313" key="7">
    <source>
        <dbReference type="EMBL" id="TVY58656.1"/>
    </source>
</evidence>
<dbReference type="GO" id="GO:0047545">
    <property type="term" value="F:(S)-2-hydroxyglutarate dehydrogenase activity"/>
    <property type="evidence" value="ECO:0007669"/>
    <property type="project" value="UniProtKB-ARBA"/>
</dbReference>
<feature type="domain" description="D-isomer specific 2-hydroxyacid dehydrogenase catalytic" evidence="5">
    <location>
        <begin position="130"/>
        <end position="403"/>
    </location>
</feature>
<comment type="similarity">
    <text evidence="1">Belongs to the D-isomer specific 2-hydroxyacid dehydrogenase family.</text>
</comment>
<dbReference type="CDD" id="cd12176">
    <property type="entry name" value="PGDH_3"/>
    <property type="match status" value="1"/>
</dbReference>
<evidence type="ECO:0000256" key="1">
    <source>
        <dbReference type="ARBA" id="ARBA00005854"/>
    </source>
</evidence>
<comment type="caution">
    <text evidence="7">The sequence shown here is derived from an EMBL/GenBank/DDBJ whole genome shotgun (WGS) entry which is preliminary data.</text>
</comment>
<dbReference type="NCBIfam" id="NF008759">
    <property type="entry name" value="PRK11790.1"/>
    <property type="match status" value="1"/>
</dbReference>
<dbReference type="PROSITE" id="PS00671">
    <property type="entry name" value="D_2_HYDROXYACID_DH_3"/>
    <property type="match status" value="1"/>
</dbReference>
<organism evidence="7 8">
    <name type="scientific">Lachnellula cervina</name>
    <dbReference type="NCBI Taxonomy" id="1316786"/>
    <lineage>
        <taxon>Eukaryota</taxon>
        <taxon>Fungi</taxon>
        <taxon>Dikarya</taxon>
        <taxon>Ascomycota</taxon>
        <taxon>Pezizomycotina</taxon>
        <taxon>Leotiomycetes</taxon>
        <taxon>Helotiales</taxon>
        <taxon>Lachnaceae</taxon>
        <taxon>Lachnellula</taxon>
    </lineage>
</organism>
<dbReference type="Pfam" id="PF02826">
    <property type="entry name" value="2-Hacid_dh_C"/>
    <property type="match status" value="1"/>
</dbReference>
<dbReference type="SUPFAM" id="SSF51735">
    <property type="entry name" value="NAD(P)-binding Rossmann-fold domains"/>
    <property type="match status" value="1"/>
</dbReference>
<dbReference type="EMBL" id="QGMG01000031">
    <property type="protein sequence ID" value="TVY58656.1"/>
    <property type="molecule type" value="Genomic_DNA"/>
</dbReference>
<evidence type="ECO:0000256" key="3">
    <source>
        <dbReference type="ARBA" id="ARBA00023027"/>
    </source>
</evidence>
<dbReference type="PANTHER" id="PTHR43761">
    <property type="entry name" value="D-ISOMER SPECIFIC 2-HYDROXYACID DEHYDROGENASE FAMILY PROTEIN (AFU_ORTHOLOGUE AFUA_1G13630)"/>
    <property type="match status" value="1"/>
</dbReference>
<dbReference type="InterPro" id="IPR050418">
    <property type="entry name" value="D-iso_2-hydroxyacid_DH_PdxB"/>
</dbReference>
<dbReference type="InterPro" id="IPR006139">
    <property type="entry name" value="D-isomer_2_OHA_DH_cat_dom"/>
</dbReference>
<dbReference type="SUPFAM" id="SSF52283">
    <property type="entry name" value="Formate/glycerate dehydrogenase catalytic domain-like"/>
    <property type="match status" value="1"/>
</dbReference>
<protein>
    <submittedName>
        <fullName evidence="7">D-3-phosphoglycerate dehydrogenase 2</fullName>
    </submittedName>
</protein>
<keyword evidence="3" id="KW-0520">NAD</keyword>
<evidence type="ECO:0000259" key="5">
    <source>
        <dbReference type="Pfam" id="PF00389"/>
    </source>
</evidence>
<dbReference type="PANTHER" id="PTHR43761:SF1">
    <property type="entry name" value="D-ISOMER SPECIFIC 2-HYDROXYACID DEHYDROGENASE CATALYTIC DOMAIN-CONTAINING PROTEIN-RELATED"/>
    <property type="match status" value="1"/>
</dbReference>